<dbReference type="SMART" id="SM00974">
    <property type="entry name" value="T5orf172"/>
    <property type="match status" value="1"/>
</dbReference>
<feature type="compositionally biased region" description="Pro residues" evidence="1">
    <location>
        <begin position="447"/>
        <end position="456"/>
    </location>
</feature>
<evidence type="ECO:0000259" key="2">
    <source>
        <dbReference type="SMART" id="SM00974"/>
    </source>
</evidence>
<dbReference type="OrthoDB" id="2417614at2759"/>
<proteinExistence type="predicted"/>
<dbReference type="EMBL" id="KV745042">
    <property type="protein sequence ID" value="OCK78747.1"/>
    <property type="molecule type" value="Genomic_DNA"/>
</dbReference>
<dbReference type="PANTHER" id="PTHR28094">
    <property type="entry name" value="MEIOTICALLY UP-REGULATED GENE 113 PROTEIN"/>
    <property type="match status" value="1"/>
</dbReference>
<dbReference type="Pfam" id="PF10544">
    <property type="entry name" value="T5orf172"/>
    <property type="match status" value="1"/>
</dbReference>
<organism evidence="3 4">
    <name type="scientific">Lepidopterella palustris CBS 459.81</name>
    <dbReference type="NCBI Taxonomy" id="1314670"/>
    <lineage>
        <taxon>Eukaryota</taxon>
        <taxon>Fungi</taxon>
        <taxon>Dikarya</taxon>
        <taxon>Ascomycota</taxon>
        <taxon>Pezizomycotina</taxon>
        <taxon>Dothideomycetes</taxon>
        <taxon>Pleosporomycetidae</taxon>
        <taxon>Mytilinidiales</taxon>
        <taxon>Argynnaceae</taxon>
        <taxon>Lepidopterella</taxon>
    </lineage>
</organism>
<feature type="region of interest" description="Disordered" evidence="1">
    <location>
        <begin position="126"/>
        <end position="164"/>
    </location>
</feature>
<gene>
    <name evidence="3" type="ORF">K432DRAFT_383642</name>
</gene>
<protein>
    <submittedName>
        <fullName evidence="3">DUF1766-domain-containing protein</fullName>
    </submittedName>
</protein>
<evidence type="ECO:0000313" key="3">
    <source>
        <dbReference type="EMBL" id="OCK78747.1"/>
    </source>
</evidence>
<accession>A0A8E2E7F8</accession>
<dbReference type="InterPro" id="IPR053006">
    <property type="entry name" value="Meiosis_regulatory"/>
</dbReference>
<dbReference type="PANTHER" id="PTHR28094:SF2">
    <property type="entry name" value="BACTERIOPHAGE T5 ORF172 DNA-BINDING DOMAIN-CONTAINING PROTEIN"/>
    <property type="match status" value="1"/>
</dbReference>
<feature type="compositionally biased region" description="Low complexity" evidence="1">
    <location>
        <begin position="457"/>
        <end position="466"/>
    </location>
</feature>
<feature type="region of interest" description="Disordered" evidence="1">
    <location>
        <begin position="447"/>
        <end position="486"/>
    </location>
</feature>
<feature type="domain" description="Bacteriophage T5 Orf172 DNA-binding" evidence="2">
    <location>
        <begin position="407"/>
        <end position="542"/>
    </location>
</feature>
<reference evidence="3 4" key="1">
    <citation type="journal article" date="2016" name="Nat. Commun.">
        <title>Ectomycorrhizal ecology is imprinted in the genome of the dominant symbiotic fungus Cenococcum geophilum.</title>
        <authorList>
            <consortium name="DOE Joint Genome Institute"/>
            <person name="Peter M."/>
            <person name="Kohler A."/>
            <person name="Ohm R.A."/>
            <person name="Kuo A."/>
            <person name="Krutzmann J."/>
            <person name="Morin E."/>
            <person name="Arend M."/>
            <person name="Barry K.W."/>
            <person name="Binder M."/>
            <person name="Choi C."/>
            <person name="Clum A."/>
            <person name="Copeland A."/>
            <person name="Grisel N."/>
            <person name="Haridas S."/>
            <person name="Kipfer T."/>
            <person name="LaButti K."/>
            <person name="Lindquist E."/>
            <person name="Lipzen A."/>
            <person name="Maire R."/>
            <person name="Meier B."/>
            <person name="Mihaltcheva S."/>
            <person name="Molinier V."/>
            <person name="Murat C."/>
            <person name="Poggeler S."/>
            <person name="Quandt C.A."/>
            <person name="Sperisen C."/>
            <person name="Tritt A."/>
            <person name="Tisserant E."/>
            <person name="Crous P.W."/>
            <person name="Henrissat B."/>
            <person name="Nehls U."/>
            <person name="Egli S."/>
            <person name="Spatafora J.W."/>
            <person name="Grigoriev I.V."/>
            <person name="Martin F.M."/>
        </authorList>
    </citation>
    <scope>NUCLEOTIDE SEQUENCE [LARGE SCALE GENOMIC DNA]</scope>
    <source>
        <strain evidence="3 4">CBS 459.81</strain>
    </source>
</reference>
<dbReference type="InterPro" id="IPR018306">
    <property type="entry name" value="Phage_T5_Orf172_DNA-bd"/>
</dbReference>
<feature type="region of interest" description="Disordered" evidence="1">
    <location>
        <begin position="222"/>
        <end position="291"/>
    </location>
</feature>
<feature type="compositionally biased region" description="Basic residues" evidence="1">
    <location>
        <begin position="180"/>
        <end position="195"/>
    </location>
</feature>
<evidence type="ECO:0000256" key="1">
    <source>
        <dbReference type="SAM" id="MobiDB-lite"/>
    </source>
</evidence>
<keyword evidence="4" id="KW-1185">Reference proteome</keyword>
<sequence>MPFIPHTPEALLPRSDSKNPATTCKGITSSGRPCRRIIAAAKSPRESSALATSGVLAVVSVGSNGEEDRTGTAAFFCWQHKDQAEQLAANNSELQDEDATKLVPLQERTSIDTLVARLGVVEIADPKQDSSKAEKKRRSESHNSTGQHLRRTNLPPTWDKVQGPLMSVPEDLMAAEVRRTSQKPRPSRPSPRKQKQPSFWAALCCFGTPDEDYVEVVKHKRRVQGHASPGTSQPVPVSTSTLSNRPSHGIEYSSNERPERPRPRPTSQPHAQSQGNTVPARRPLGEKLARPINKTISSGKSETETLLSYIPKSLSPQITSILLTELSKPISQYDEEGYIYIFWLTPESTGLPPSTAAASLLEPPSKLPTGRRTSDVLLDYAARSAQTQPSSKTIPGAWSTEPASIIDKKTILLKIGRASNVHRRMNEWTRQCGYSLSLVRFYPYVPSSPSPSPSPAGSPANSRRPSLQPPARPADPVRRVSENAGVRKVPHAHRVERLIHIELAEQRVRMGCEACGKEHREWFEVEASRRGVKAVDEVVRRWVDWAERAGGEAR</sequence>
<feature type="region of interest" description="Disordered" evidence="1">
    <location>
        <begin position="1"/>
        <end position="26"/>
    </location>
</feature>
<name>A0A8E2E7F8_9PEZI</name>
<dbReference type="Proteomes" id="UP000250266">
    <property type="component" value="Unassembled WGS sequence"/>
</dbReference>
<evidence type="ECO:0000313" key="4">
    <source>
        <dbReference type="Proteomes" id="UP000250266"/>
    </source>
</evidence>
<dbReference type="AlphaFoldDB" id="A0A8E2E7F8"/>
<feature type="compositionally biased region" description="Polar residues" evidence="1">
    <location>
        <begin position="267"/>
        <end position="277"/>
    </location>
</feature>
<feature type="region of interest" description="Disordered" evidence="1">
    <location>
        <begin position="177"/>
        <end position="197"/>
    </location>
</feature>
<feature type="compositionally biased region" description="Polar residues" evidence="1">
    <location>
        <begin position="229"/>
        <end position="246"/>
    </location>
</feature>